<dbReference type="PIRSF" id="PIRSF000194">
    <property type="entry name" value="DHFR"/>
    <property type="match status" value="1"/>
</dbReference>
<dbReference type="GO" id="GO:0004146">
    <property type="term" value="F:dihydrofolate reductase activity"/>
    <property type="evidence" value="ECO:0007669"/>
    <property type="project" value="UniProtKB-EC"/>
</dbReference>
<comment type="function">
    <text evidence="7">Key enzyme in folate metabolism. Catalyzes an essential reaction for de novo glycine and purine synthesis, and for DNA precursor synthesis.</text>
</comment>
<evidence type="ECO:0000256" key="7">
    <source>
        <dbReference type="PIRNR" id="PIRNR000194"/>
    </source>
</evidence>
<dbReference type="SUPFAM" id="SSF53597">
    <property type="entry name" value="Dihydrofolate reductase-like"/>
    <property type="match status" value="1"/>
</dbReference>
<evidence type="ECO:0000256" key="2">
    <source>
        <dbReference type="ARBA" id="ARBA00009539"/>
    </source>
</evidence>
<proteinExistence type="inferred from homology"/>
<dbReference type="GO" id="GO:0046655">
    <property type="term" value="P:folic acid metabolic process"/>
    <property type="evidence" value="ECO:0007669"/>
    <property type="project" value="TreeGrafter"/>
</dbReference>
<dbReference type="InterPro" id="IPR001796">
    <property type="entry name" value="DHFR_dom"/>
</dbReference>
<gene>
    <name evidence="10" type="ORF">ABFY20_16785</name>
</gene>
<evidence type="ECO:0000256" key="6">
    <source>
        <dbReference type="ARBA" id="ARBA00023002"/>
    </source>
</evidence>
<dbReference type="InterPro" id="IPR024072">
    <property type="entry name" value="DHFR-like_dom_sf"/>
</dbReference>
<accession>A0AB39BET8</accession>
<dbReference type="PROSITE" id="PS51330">
    <property type="entry name" value="DHFR_2"/>
    <property type="match status" value="1"/>
</dbReference>
<dbReference type="PANTHER" id="PTHR48069">
    <property type="entry name" value="DIHYDROFOLATE REDUCTASE"/>
    <property type="match status" value="1"/>
</dbReference>
<keyword evidence="5 7" id="KW-0521">NADP</keyword>
<evidence type="ECO:0000259" key="9">
    <source>
        <dbReference type="PROSITE" id="PS51330"/>
    </source>
</evidence>
<sequence>MGIALIWAEAAGGVIGEGGGIPWHLPEDLAHFRELTTGSPVVMGRRTWESLPERFRPLPGRDNIVVTRQSGWSADGAETANDLEAVLARFAGAPIVAGAVPAAVATAWVIGGGEIYAASLPHATRVEVTEVDLEVAGDTRAPALGPEWARETDPAEGWFESRTGIRYRFHTFTRA</sequence>
<evidence type="ECO:0000256" key="4">
    <source>
        <dbReference type="ARBA" id="ARBA00022563"/>
    </source>
</evidence>
<keyword evidence="6 7" id="KW-0560">Oxidoreductase</keyword>
<evidence type="ECO:0000256" key="1">
    <source>
        <dbReference type="ARBA" id="ARBA00004903"/>
    </source>
</evidence>
<name>A0AB39BET8_9MICO</name>
<dbReference type="Pfam" id="PF00186">
    <property type="entry name" value="DHFR_1"/>
    <property type="match status" value="1"/>
</dbReference>
<dbReference type="EC" id="1.5.1.3" evidence="3 7"/>
<dbReference type="GO" id="GO:0046452">
    <property type="term" value="P:dihydrofolate metabolic process"/>
    <property type="evidence" value="ECO:0007669"/>
    <property type="project" value="TreeGrafter"/>
</dbReference>
<reference evidence="10" key="1">
    <citation type="submission" date="2024-05" db="EMBL/GenBank/DDBJ databases">
        <title>Herbiconiux sp. A18JL235.</title>
        <authorList>
            <person name="Zhang G."/>
        </authorList>
    </citation>
    <scope>NUCLEOTIDE SEQUENCE</scope>
    <source>
        <strain evidence="10">A18JL235</strain>
    </source>
</reference>
<dbReference type="InterPro" id="IPR017925">
    <property type="entry name" value="DHFR_CS"/>
</dbReference>
<dbReference type="RefSeq" id="WP_368497347.1">
    <property type="nucleotide sequence ID" value="NZ_CP162511.1"/>
</dbReference>
<dbReference type="CDD" id="cd00209">
    <property type="entry name" value="DHFR"/>
    <property type="match status" value="1"/>
</dbReference>
<dbReference type="GO" id="GO:0050661">
    <property type="term" value="F:NADP binding"/>
    <property type="evidence" value="ECO:0007669"/>
    <property type="project" value="InterPro"/>
</dbReference>
<dbReference type="PANTHER" id="PTHR48069:SF3">
    <property type="entry name" value="DIHYDROFOLATE REDUCTASE"/>
    <property type="match status" value="1"/>
</dbReference>
<dbReference type="PROSITE" id="PS00075">
    <property type="entry name" value="DHFR_1"/>
    <property type="match status" value="1"/>
</dbReference>
<keyword evidence="4 7" id="KW-0554">One-carbon metabolism</keyword>
<evidence type="ECO:0000256" key="5">
    <source>
        <dbReference type="ARBA" id="ARBA00022857"/>
    </source>
</evidence>
<evidence type="ECO:0000256" key="3">
    <source>
        <dbReference type="ARBA" id="ARBA00012856"/>
    </source>
</evidence>
<organism evidence="10">
    <name type="scientific">Herbiconiux sp. A18JL235</name>
    <dbReference type="NCBI Taxonomy" id="3152363"/>
    <lineage>
        <taxon>Bacteria</taxon>
        <taxon>Bacillati</taxon>
        <taxon>Actinomycetota</taxon>
        <taxon>Actinomycetes</taxon>
        <taxon>Micrococcales</taxon>
        <taxon>Microbacteriaceae</taxon>
        <taxon>Herbiconiux</taxon>
    </lineage>
</organism>
<dbReference type="PRINTS" id="PR00070">
    <property type="entry name" value="DHFR"/>
</dbReference>
<dbReference type="EMBL" id="CP162511">
    <property type="protein sequence ID" value="XDI04969.1"/>
    <property type="molecule type" value="Genomic_DNA"/>
</dbReference>
<feature type="domain" description="DHFR" evidence="9">
    <location>
        <begin position="2"/>
        <end position="174"/>
    </location>
</feature>
<dbReference type="GO" id="GO:0006730">
    <property type="term" value="P:one-carbon metabolic process"/>
    <property type="evidence" value="ECO:0007669"/>
    <property type="project" value="UniProtKB-KW"/>
</dbReference>
<dbReference type="Gene3D" id="3.40.430.10">
    <property type="entry name" value="Dihydrofolate Reductase, subunit A"/>
    <property type="match status" value="1"/>
</dbReference>
<comment type="similarity">
    <text evidence="2 7 8">Belongs to the dihydrofolate reductase family.</text>
</comment>
<evidence type="ECO:0000313" key="10">
    <source>
        <dbReference type="EMBL" id="XDI04969.1"/>
    </source>
</evidence>
<dbReference type="AlphaFoldDB" id="A0AB39BET8"/>
<evidence type="ECO:0000256" key="8">
    <source>
        <dbReference type="RuleBase" id="RU004474"/>
    </source>
</evidence>
<dbReference type="GO" id="GO:0005829">
    <property type="term" value="C:cytosol"/>
    <property type="evidence" value="ECO:0007669"/>
    <property type="project" value="TreeGrafter"/>
</dbReference>
<protein>
    <recommendedName>
        <fullName evidence="3 7">Dihydrofolate reductase</fullName>
        <ecNumber evidence="3 7">1.5.1.3</ecNumber>
    </recommendedName>
</protein>
<dbReference type="GO" id="GO:0046654">
    <property type="term" value="P:tetrahydrofolate biosynthetic process"/>
    <property type="evidence" value="ECO:0007669"/>
    <property type="project" value="InterPro"/>
</dbReference>
<comment type="catalytic activity">
    <reaction evidence="7">
        <text>(6S)-5,6,7,8-tetrahydrofolate + NADP(+) = 7,8-dihydrofolate + NADPH + H(+)</text>
        <dbReference type="Rhea" id="RHEA:15009"/>
        <dbReference type="ChEBI" id="CHEBI:15378"/>
        <dbReference type="ChEBI" id="CHEBI:57451"/>
        <dbReference type="ChEBI" id="CHEBI:57453"/>
        <dbReference type="ChEBI" id="CHEBI:57783"/>
        <dbReference type="ChEBI" id="CHEBI:58349"/>
        <dbReference type="EC" id="1.5.1.3"/>
    </reaction>
</comment>
<dbReference type="InterPro" id="IPR012259">
    <property type="entry name" value="DHFR"/>
</dbReference>
<comment type="pathway">
    <text evidence="1 7">Cofactor biosynthesis; tetrahydrofolate biosynthesis; 5,6,7,8-tetrahydrofolate from 7,8-dihydrofolate: step 1/1.</text>
</comment>